<dbReference type="PANTHER" id="PTHR43431">
    <property type="entry name" value="OXIDOREDUCTASE, SHORT CHAIN DEHYDROGENASE/REDUCTASE FAMILY (AFU_ORTHOLOGUE AFUA_5G14000)"/>
    <property type="match status" value="1"/>
</dbReference>
<dbReference type="EMBL" id="FOAG01000002">
    <property type="protein sequence ID" value="SEK72441.1"/>
    <property type="molecule type" value="Genomic_DNA"/>
</dbReference>
<name>A0A1H7JCS0_9RHOB</name>
<dbReference type="Proteomes" id="UP000199582">
    <property type="component" value="Unassembled WGS sequence"/>
</dbReference>
<dbReference type="PANTHER" id="PTHR43431:SF7">
    <property type="entry name" value="OXIDOREDUCTASE, SHORT CHAIN DEHYDROGENASE_REDUCTASE FAMILY (AFU_ORTHOLOGUE AFUA_5G14000)"/>
    <property type="match status" value="1"/>
</dbReference>
<keyword evidence="2" id="KW-1185">Reference proteome</keyword>
<dbReference type="InterPro" id="IPR002347">
    <property type="entry name" value="SDR_fam"/>
</dbReference>
<dbReference type="AlphaFoldDB" id="A0A1H7JCS0"/>
<accession>A0A1H7JCS0</accession>
<dbReference type="PRINTS" id="PR00081">
    <property type="entry name" value="GDHRDH"/>
</dbReference>
<dbReference type="OrthoDB" id="5513072at2"/>
<gene>
    <name evidence="1" type="ORF">SAMN05443999_102135</name>
</gene>
<proteinExistence type="predicted"/>
<evidence type="ECO:0000313" key="2">
    <source>
        <dbReference type="Proteomes" id="UP000199582"/>
    </source>
</evidence>
<sequence>MTKPVAVIVGVGDGLSASLARLLAAEGHALTLAARDAAKLDALARETGARAVALDARDPAAMARLFDDLPDTPRVAVYNPSQRVRGPVTDLDPEEVRAAVEVTALGAFYMAQAAARRMLAAGPVNGVCGTILFTGASAGVKGFAKSATFAMGKFAQRGLAQSMARELHPQGIHVAWINIDGAIRNPGRTEPPDNPDSMLDPDAIARAYLDLIRQDRSAWSDEITLRPWVERF</sequence>
<protein>
    <submittedName>
        <fullName evidence="1">NADP-dependent 3-hydroxy acid dehydrogenase YdfG</fullName>
    </submittedName>
</protein>
<dbReference type="STRING" id="1287727.SAMN05443999_102135"/>
<reference evidence="1 2" key="1">
    <citation type="submission" date="2016-10" db="EMBL/GenBank/DDBJ databases">
        <authorList>
            <person name="de Groot N.N."/>
        </authorList>
    </citation>
    <scope>NUCLEOTIDE SEQUENCE [LARGE SCALE GENOMIC DNA]</scope>
    <source>
        <strain evidence="1 2">DSM 100674</strain>
    </source>
</reference>
<dbReference type="Gene3D" id="3.40.50.720">
    <property type="entry name" value="NAD(P)-binding Rossmann-like Domain"/>
    <property type="match status" value="1"/>
</dbReference>
<dbReference type="RefSeq" id="WP_093032372.1">
    <property type="nucleotide sequence ID" value="NZ_FOAG01000002.1"/>
</dbReference>
<dbReference type="SUPFAM" id="SSF51735">
    <property type="entry name" value="NAD(P)-binding Rossmann-fold domains"/>
    <property type="match status" value="1"/>
</dbReference>
<organism evidence="1 2">
    <name type="scientific">Roseovarius azorensis</name>
    <dbReference type="NCBI Taxonomy" id="1287727"/>
    <lineage>
        <taxon>Bacteria</taxon>
        <taxon>Pseudomonadati</taxon>
        <taxon>Pseudomonadota</taxon>
        <taxon>Alphaproteobacteria</taxon>
        <taxon>Rhodobacterales</taxon>
        <taxon>Roseobacteraceae</taxon>
        <taxon>Roseovarius</taxon>
    </lineage>
</organism>
<dbReference type="Pfam" id="PF00106">
    <property type="entry name" value="adh_short"/>
    <property type="match status" value="1"/>
</dbReference>
<dbReference type="InterPro" id="IPR036291">
    <property type="entry name" value="NAD(P)-bd_dom_sf"/>
</dbReference>
<evidence type="ECO:0000313" key="1">
    <source>
        <dbReference type="EMBL" id="SEK72441.1"/>
    </source>
</evidence>